<dbReference type="Proteomes" id="UP000644147">
    <property type="component" value="Unassembled WGS sequence"/>
</dbReference>
<reference evidence="2 3" key="1">
    <citation type="submission" date="2020-12" db="EMBL/GenBank/DDBJ databases">
        <title>Bacterial novel species Adhaeribacter sp. BT258 isolated from soil.</title>
        <authorList>
            <person name="Jung H.-Y."/>
        </authorList>
    </citation>
    <scope>NUCLEOTIDE SEQUENCE [LARGE SCALE GENOMIC DNA]</scope>
    <source>
        <strain evidence="2 3">BT258</strain>
    </source>
</reference>
<feature type="domain" description="AraC effector-binding" evidence="1">
    <location>
        <begin position="188"/>
        <end position="337"/>
    </location>
</feature>
<evidence type="ECO:0000313" key="3">
    <source>
        <dbReference type="Proteomes" id="UP000644147"/>
    </source>
</evidence>
<evidence type="ECO:0000313" key="2">
    <source>
        <dbReference type="EMBL" id="MBK0403036.1"/>
    </source>
</evidence>
<dbReference type="RefSeq" id="WP_200505779.1">
    <property type="nucleotide sequence ID" value="NZ_JAEHFX010000003.1"/>
</dbReference>
<protein>
    <submittedName>
        <fullName evidence="2">SRPBCC family protein</fullName>
    </submittedName>
</protein>
<dbReference type="Gene3D" id="3.20.80.10">
    <property type="entry name" value="Regulatory factor, effector binding domain"/>
    <property type="match status" value="1"/>
</dbReference>
<dbReference type="EMBL" id="JAEHFX010000003">
    <property type="protein sequence ID" value="MBK0403036.1"/>
    <property type="molecule type" value="Genomic_DNA"/>
</dbReference>
<proteinExistence type="predicted"/>
<sequence>MKLLKKLGLGFLGLIALLIAVSFLLPGKVHVERSLVMKAKAETTFNQVNNLKNWEKWSPWHQMDPNIQLTYEGPEAGVGAKYSWTSNEVGNGALTIAESQANQTIKTAMDFGNMGTSYAMYKFEPVEDGTKVTWSMDSDCADMPWTWYVPSKYMGLFMDDMLGKDFEKGLNNLKIVVENMPAASAAAFTVEEKTIPAQQVLSMKAVCIQEQLSEKLGELYGKMAAEMKKSKLEFAGHPSAVYHKYDPKAIEFEAIIPVNKAGKTNGDIIAKEIKGGPVAITTHFGPHEGTYSAHMAMDKWLTDNKKALKGSPWEVYVTDPGKEKDPAKWLTEIYYPL</sequence>
<keyword evidence="3" id="KW-1185">Reference proteome</keyword>
<evidence type="ECO:0000259" key="1">
    <source>
        <dbReference type="SMART" id="SM00871"/>
    </source>
</evidence>
<dbReference type="SUPFAM" id="SSF55961">
    <property type="entry name" value="Bet v1-like"/>
    <property type="match status" value="1"/>
</dbReference>
<dbReference type="CDD" id="cd07818">
    <property type="entry name" value="SRPBCC_1"/>
    <property type="match status" value="1"/>
</dbReference>
<comment type="caution">
    <text evidence="2">The sequence shown here is derived from an EMBL/GenBank/DDBJ whole genome shotgun (WGS) entry which is preliminary data.</text>
</comment>
<accession>A0ABS1C0V5</accession>
<dbReference type="Pfam" id="PF06445">
    <property type="entry name" value="GyrI-like"/>
    <property type="match status" value="1"/>
</dbReference>
<name>A0ABS1C0V5_9BACT</name>
<gene>
    <name evidence="2" type="ORF">I5M27_08555</name>
</gene>
<dbReference type="SMART" id="SM00871">
    <property type="entry name" value="AraC_E_bind"/>
    <property type="match status" value="1"/>
</dbReference>
<dbReference type="InterPro" id="IPR019587">
    <property type="entry name" value="Polyketide_cyclase/dehydratase"/>
</dbReference>
<dbReference type="InterPro" id="IPR023393">
    <property type="entry name" value="START-like_dom_sf"/>
</dbReference>
<dbReference type="Pfam" id="PF10604">
    <property type="entry name" value="Polyketide_cyc2"/>
    <property type="match status" value="1"/>
</dbReference>
<organism evidence="2 3">
    <name type="scientific">Adhaeribacter terrigena</name>
    <dbReference type="NCBI Taxonomy" id="2793070"/>
    <lineage>
        <taxon>Bacteria</taxon>
        <taxon>Pseudomonadati</taxon>
        <taxon>Bacteroidota</taxon>
        <taxon>Cytophagia</taxon>
        <taxon>Cytophagales</taxon>
        <taxon>Hymenobacteraceae</taxon>
        <taxon>Adhaeribacter</taxon>
    </lineage>
</organism>
<dbReference type="SUPFAM" id="SSF55136">
    <property type="entry name" value="Probable bacterial effector-binding domain"/>
    <property type="match status" value="1"/>
</dbReference>
<dbReference type="InterPro" id="IPR011256">
    <property type="entry name" value="Reg_factor_effector_dom_sf"/>
</dbReference>
<dbReference type="InterPro" id="IPR029442">
    <property type="entry name" value="GyrI-like"/>
</dbReference>
<dbReference type="Gene3D" id="3.30.530.20">
    <property type="match status" value="1"/>
</dbReference>
<dbReference type="InterPro" id="IPR010499">
    <property type="entry name" value="AraC_E-bd"/>
</dbReference>